<feature type="region of interest" description="Disordered" evidence="2">
    <location>
        <begin position="234"/>
        <end position="320"/>
    </location>
</feature>
<evidence type="ECO:0000313" key="3">
    <source>
        <dbReference type="EMBL" id="CAG8633340.1"/>
    </source>
</evidence>
<dbReference type="Gene3D" id="1.10.287.1490">
    <property type="match status" value="1"/>
</dbReference>
<evidence type="ECO:0000313" key="4">
    <source>
        <dbReference type="Proteomes" id="UP000789901"/>
    </source>
</evidence>
<evidence type="ECO:0000256" key="2">
    <source>
        <dbReference type="SAM" id="MobiDB-lite"/>
    </source>
</evidence>
<accession>A0ABN7UMH7</accession>
<comment type="caution">
    <text evidence="3">The sequence shown here is derived from an EMBL/GenBank/DDBJ whole genome shotgun (WGS) entry which is preliminary data.</text>
</comment>
<reference evidence="3 4" key="1">
    <citation type="submission" date="2021-06" db="EMBL/GenBank/DDBJ databases">
        <authorList>
            <person name="Kallberg Y."/>
            <person name="Tangrot J."/>
            <person name="Rosling A."/>
        </authorList>
    </citation>
    <scope>NUCLEOTIDE SEQUENCE [LARGE SCALE GENOMIC DNA]</scope>
    <source>
        <strain evidence="3 4">120-4 pot B 10/14</strain>
    </source>
</reference>
<organism evidence="3 4">
    <name type="scientific">Gigaspora margarita</name>
    <dbReference type="NCBI Taxonomy" id="4874"/>
    <lineage>
        <taxon>Eukaryota</taxon>
        <taxon>Fungi</taxon>
        <taxon>Fungi incertae sedis</taxon>
        <taxon>Mucoromycota</taxon>
        <taxon>Glomeromycotina</taxon>
        <taxon>Glomeromycetes</taxon>
        <taxon>Diversisporales</taxon>
        <taxon>Gigasporaceae</taxon>
        <taxon>Gigaspora</taxon>
    </lineage>
</organism>
<feature type="coiled-coil region" evidence="1">
    <location>
        <begin position="339"/>
        <end position="376"/>
    </location>
</feature>
<feature type="coiled-coil region" evidence="1">
    <location>
        <begin position="101"/>
        <end position="187"/>
    </location>
</feature>
<protein>
    <submittedName>
        <fullName evidence="3">14217_t:CDS:1</fullName>
    </submittedName>
</protein>
<feature type="coiled-coil region" evidence="1">
    <location>
        <begin position="9"/>
        <end position="58"/>
    </location>
</feature>
<name>A0ABN7UMH7_GIGMA</name>
<feature type="compositionally biased region" description="Low complexity" evidence="2">
    <location>
        <begin position="261"/>
        <end position="278"/>
    </location>
</feature>
<sequence>LTDEFCKNEAKKNHKIRELEERLLAVRKEVDEDIRKVEDEKNVEIARHVREIKELQATNEYLLAGKEELEKYFATATHELTTRNEQIEYLEGELGKSRTEIERKDKEKADLADKITELETEKDTLNRLEKENGELKFEISSLKGRNSELNDSCLKQYYENASLIEIINELRAENEALTKELAFRSARPSFSSIHSSESRPPSQATFYVKEIEANKDDPHRCKECGQLKGNLHSAFGDPRHYGLPTTPDGSHSEKEGKSRRQSMSSSRGRGRSQSSRKSVIGYFEYSSDSNKSKSRKSTGDVESDILSSPAGSMYGSFYEEPENLDCLNPNHIKLEVKLKESHEEENTELARRIDELNKKTANIEQLEKELKKQLISEAKSVDKDTNPISKLDYLRKNLEGLSYEHENLELIEGDTSPSEENSEKNLPETTPTIIVSGEPTEENVLPFKKEE</sequence>
<keyword evidence="4" id="KW-1185">Reference proteome</keyword>
<proteinExistence type="predicted"/>
<feature type="non-terminal residue" evidence="3">
    <location>
        <position position="1"/>
    </location>
</feature>
<gene>
    <name evidence="3" type="ORF">GMARGA_LOCUS8451</name>
</gene>
<feature type="region of interest" description="Disordered" evidence="2">
    <location>
        <begin position="411"/>
        <end position="451"/>
    </location>
</feature>
<dbReference type="EMBL" id="CAJVQB010004348">
    <property type="protein sequence ID" value="CAG8633340.1"/>
    <property type="molecule type" value="Genomic_DNA"/>
</dbReference>
<keyword evidence="1" id="KW-0175">Coiled coil</keyword>
<evidence type="ECO:0000256" key="1">
    <source>
        <dbReference type="SAM" id="Coils"/>
    </source>
</evidence>
<dbReference type="Proteomes" id="UP000789901">
    <property type="component" value="Unassembled WGS sequence"/>
</dbReference>